<comment type="caution">
    <text evidence="1">The sequence shown here is derived from an EMBL/GenBank/DDBJ whole genome shotgun (WGS) entry which is preliminary data.</text>
</comment>
<organism evidence="1 2">
    <name type="scientific">Hymenobacter ginsengisoli</name>
    <dbReference type="NCBI Taxonomy" id="1051626"/>
    <lineage>
        <taxon>Bacteria</taxon>
        <taxon>Pseudomonadati</taxon>
        <taxon>Bacteroidota</taxon>
        <taxon>Cytophagia</taxon>
        <taxon>Cytophagales</taxon>
        <taxon>Hymenobacteraceae</taxon>
        <taxon>Hymenobacter</taxon>
    </lineage>
</organism>
<name>A0ABP8QCV8_9BACT</name>
<dbReference type="RefSeq" id="WP_208131348.1">
    <property type="nucleotide sequence ID" value="NZ_BAABGQ010000006.1"/>
</dbReference>
<keyword evidence="2" id="KW-1185">Reference proteome</keyword>
<evidence type="ECO:0000313" key="2">
    <source>
        <dbReference type="Proteomes" id="UP001501243"/>
    </source>
</evidence>
<evidence type="ECO:0000313" key="1">
    <source>
        <dbReference type="EMBL" id="GAA4499930.1"/>
    </source>
</evidence>
<protein>
    <submittedName>
        <fullName evidence="1">Uncharacterized protein</fullName>
    </submittedName>
</protein>
<reference evidence="2" key="1">
    <citation type="journal article" date="2019" name="Int. J. Syst. Evol. Microbiol.">
        <title>The Global Catalogue of Microorganisms (GCM) 10K type strain sequencing project: providing services to taxonomists for standard genome sequencing and annotation.</title>
        <authorList>
            <consortium name="The Broad Institute Genomics Platform"/>
            <consortium name="The Broad Institute Genome Sequencing Center for Infectious Disease"/>
            <person name="Wu L."/>
            <person name="Ma J."/>
        </authorList>
    </citation>
    <scope>NUCLEOTIDE SEQUENCE [LARGE SCALE GENOMIC DNA]</scope>
    <source>
        <strain evidence="2">JCM 17841</strain>
    </source>
</reference>
<proteinExistence type="predicted"/>
<gene>
    <name evidence="1" type="ORF">GCM10023172_19330</name>
</gene>
<accession>A0ABP8QCV8</accession>
<dbReference type="EMBL" id="BAABGQ010000006">
    <property type="protein sequence ID" value="GAA4499930.1"/>
    <property type="molecule type" value="Genomic_DNA"/>
</dbReference>
<sequence>MSKKSFASFNSIRPFVGTKAMGNLIKLPLINALSVNAARTAIVLTCICALPSCQKEGNILAPSKGIELSANETNTLQKDFANILAKAIQAEPGIRQLLKDEALKQFDNDDDVLYSIVKDKIIGKDESFRDALIKYSSAEKLSYIEAKMPLLTIFVPTLPSGFSPKMWDANKQIPVIAVSLRVDNNVPYYGQNGEQGIIKPGQTPAFPILVVKQNERVIAELSGGNAEKENVSLQFYNEAGIIFKFIDKSFDNVHTTLSSTKAEPGAGRSRHASVSEIDQINTDAYLFNGPDPNVQWQRDWIYYQISDDLTASRPYVYPTGNPPTNRGSFDRNYIESIRSMKFSADAFYKMSDQTEDPGIKTQTTTPGSPWTEGRFEIRISLLTNAKNSVGSEYKRIISVNPADIYDVNYNYSGYGFYTFSSITPKELRPNVDLLPWDLYNYGSVWKFVFYETDVSGTTAYNTSNSSTYGANFDVSAGITTKTSAKFGASFSTTSTASYTLTTSLGDDFLGESVLSFDRPVVKSGSYVNGYDTNEIDTGGTYGYLSLSVEAIRY</sequence>
<dbReference type="Proteomes" id="UP001501243">
    <property type="component" value="Unassembled WGS sequence"/>
</dbReference>